<keyword evidence="2" id="KW-0812">Transmembrane</keyword>
<dbReference type="CDD" id="cd00229">
    <property type="entry name" value="SGNH_hydrolase"/>
    <property type="match status" value="1"/>
</dbReference>
<reference evidence="4" key="1">
    <citation type="submission" date="2020-05" db="EMBL/GenBank/DDBJ databases">
        <authorList>
            <person name="Chiriac C."/>
            <person name="Salcher M."/>
            <person name="Ghai R."/>
            <person name="Kavagutti S V."/>
        </authorList>
    </citation>
    <scope>NUCLEOTIDE SEQUENCE</scope>
</reference>
<dbReference type="Pfam" id="PF13472">
    <property type="entry name" value="Lipase_GDSL_2"/>
    <property type="match status" value="1"/>
</dbReference>
<dbReference type="InterPro" id="IPR036514">
    <property type="entry name" value="SGNH_hydro_sf"/>
</dbReference>
<feature type="transmembrane region" description="Helical" evidence="2">
    <location>
        <begin position="35"/>
        <end position="53"/>
    </location>
</feature>
<dbReference type="InterPro" id="IPR013830">
    <property type="entry name" value="SGNH_hydro"/>
</dbReference>
<accession>A0A6J6SDB6</accession>
<evidence type="ECO:0000256" key="1">
    <source>
        <dbReference type="SAM" id="MobiDB-lite"/>
    </source>
</evidence>
<evidence type="ECO:0000259" key="3">
    <source>
        <dbReference type="Pfam" id="PF13472"/>
    </source>
</evidence>
<name>A0A6J6SDB6_9ZZZZ</name>
<dbReference type="EMBL" id="CAEZYQ010000003">
    <property type="protein sequence ID" value="CAB4732722.1"/>
    <property type="molecule type" value="Genomic_DNA"/>
</dbReference>
<keyword evidence="2" id="KW-0472">Membrane</keyword>
<protein>
    <submittedName>
        <fullName evidence="4">Unannotated protein</fullName>
    </submittedName>
</protein>
<feature type="domain" description="SGNH hydrolase-type esterase" evidence="3">
    <location>
        <begin position="87"/>
        <end position="242"/>
    </location>
</feature>
<dbReference type="Gene3D" id="3.40.50.1110">
    <property type="entry name" value="SGNH hydrolase"/>
    <property type="match status" value="1"/>
</dbReference>
<proteinExistence type="predicted"/>
<evidence type="ECO:0000256" key="2">
    <source>
        <dbReference type="SAM" id="Phobius"/>
    </source>
</evidence>
<organism evidence="4">
    <name type="scientific">freshwater metagenome</name>
    <dbReference type="NCBI Taxonomy" id="449393"/>
    <lineage>
        <taxon>unclassified sequences</taxon>
        <taxon>metagenomes</taxon>
        <taxon>ecological metagenomes</taxon>
    </lineage>
</organism>
<evidence type="ECO:0000313" key="4">
    <source>
        <dbReference type="EMBL" id="CAB4732722.1"/>
    </source>
</evidence>
<dbReference type="SUPFAM" id="SSF52266">
    <property type="entry name" value="SGNH hydrolase"/>
    <property type="match status" value="1"/>
</dbReference>
<feature type="compositionally biased region" description="Low complexity" evidence="1">
    <location>
        <begin position="1"/>
        <end position="20"/>
    </location>
</feature>
<feature type="region of interest" description="Disordered" evidence="1">
    <location>
        <begin position="1"/>
        <end position="29"/>
    </location>
</feature>
<gene>
    <name evidence="4" type="ORF">UFOPK2761_00636</name>
</gene>
<keyword evidence="2" id="KW-1133">Transmembrane helix</keyword>
<dbReference type="AlphaFoldDB" id="A0A6J6SDB6"/>
<sequence length="255" mass="25624">MVHRGTAPAGRAASAAPARARGPEDAAQGPARPRLPLVLLVTGLLLVLAVVGVERATGTKLARCEQFAADSLARAEAVTGTGADVLVIGDSWTAGLGLDDPVRSWPSRLPGRVHVAGFSGSGFGSGASGCGPRVSFGARAAAALRSVPPGTPVVVAGGLNDWDSSDAEVIAGLDRVLAATAGHPVTVVGPAAAPARAAYVGRVEGLLERLCAERDVRFVAVSDLRLDYLPDLLHLTPAGHAAFGDAVATRLSTGG</sequence>